<reference evidence="2" key="1">
    <citation type="submission" date="2021-06" db="EMBL/GenBank/DDBJ databases">
        <authorList>
            <person name="Hodson N. C."/>
            <person name="Mongue J. A."/>
            <person name="Jaron S. K."/>
        </authorList>
    </citation>
    <scope>NUCLEOTIDE SEQUENCE</scope>
</reference>
<protein>
    <submittedName>
        <fullName evidence="2">Uncharacterized protein</fullName>
    </submittedName>
</protein>
<dbReference type="EMBL" id="CAJVCH010074014">
    <property type="protein sequence ID" value="CAG7720827.1"/>
    <property type="molecule type" value="Genomic_DNA"/>
</dbReference>
<proteinExistence type="predicted"/>
<name>A0A8J2NWB7_9HEXA</name>
<feature type="transmembrane region" description="Helical" evidence="1">
    <location>
        <begin position="152"/>
        <end position="173"/>
    </location>
</feature>
<comment type="caution">
    <text evidence="2">The sequence shown here is derived from an EMBL/GenBank/DDBJ whole genome shotgun (WGS) entry which is preliminary data.</text>
</comment>
<evidence type="ECO:0000256" key="1">
    <source>
        <dbReference type="SAM" id="Phobius"/>
    </source>
</evidence>
<keyword evidence="1" id="KW-0812">Transmembrane</keyword>
<accession>A0A8J2NWB7</accession>
<keyword evidence="1" id="KW-0472">Membrane</keyword>
<sequence length="183" mass="20946">MESKTLSESTLLKIIEGPLRVAGVLGYEPLMIETGTLKLQNFSFKFVYHWLTLAAMLPLPIYIRLNAGTIQKVFGLISETEVLSHSLEGYATVFVCIFFKVYSLCRTNKTVKFWKENEKLFEEVNKLGFLNSDEQKQEMDKLRRRNRRSTNLFLISVLLFTIPAVGGTSWIMIRQNQGIGGIE</sequence>
<keyword evidence="3" id="KW-1185">Reference proteome</keyword>
<feature type="transmembrane region" description="Helical" evidence="1">
    <location>
        <begin position="87"/>
        <end position="105"/>
    </location>
</feature>
<dbReference type="AlphaFoldDB" id="A0A8J2NWB7"/>
<feature type="transmembrane region" description="Helical" evidence="1">
    <location>
        <begin position="46"/>
        <end position="67"/>
    </location>
</feature>
<evidence type="ECO:0000313" key="2">
    <source>
        <dbReference type="EMBL" id="CAG7720827.1"/>
    </source>
</evidence>
<evidence type="ECO:0000313" key="3">
    <source>
        <dbReference type="Proteomes" id="UP000708208"/>
    </source>
</evidence>
<keyword evidence="1" id="KW-1133">Transmembrane helix</keyword>
<gene>
    <name evidence="2" type="ORF">AFUS01_LOCUS10081</name>
</gene>
<organism evidence="2 3">
    <name type="scientific">Allacma fusca</name>
    <dbReference type="NCBI Taxonomy" id="39272"/>
    <lineage>
        <taxon>Eukaryota</taxon>
        <taxon>Metazoa</taxon>
        <taxon>Ecdysozoa</taxon>
        <taxon>Arthropoda</taxon>
        <taxon>Hexapoda</taxon>
        <taxon>Collembola</taxon>
        <taxon>Symphypleona</taxon>
        <taxon>Sminthuridae</taxon>
        <taxon>Allacma</taxon>
    </lineage>
</organism>
<feature type="non-terminal residue" evidence="2">
    <location>
        <position position="183"/>
    </location>
</feature>
<dbReference type="Proteomes" id="UP000708208">
    <property type="component" value="Unassembled WGS sequence"/>
</dbReference>